<name>A0A841HVN8_9DEIO</name>
<dbReference type="AlphaFoldDB" id="A0A841HVN8"/>
<sequence>MRPRPCRPTGRILTATPRTEGPFQDQFAPVGGRPEFRYLGTGSYPFDLSGLSEEQRRSGNAVLSFQDSGGRWYVETIDLAQLR</sequence>
<dbReference type="Proteomes" id="UP000569951">
    <property type="component" value="Unassembled WGS sequence"/>
</dbReference>
<dbReference type="RefSeq" id="WP_183983934.1">
    <property type="nucleotide sequence ID" value="NZ_JACHHG010000001.1"/>
</dbReference>
<dbReference type="EMBL" id="JACHHG010000001">
    <property type="protein sequence ID" value="MBB6096986.1"/>
    <property type="molecule type" value="Genomic_DNA"/>
</dbReference>
<organism evidence="2 3">
    <name type="scientific">Deinobacterium chartae</name>
    <dbReference type="NCBI Taxonomy" id="521158"/>
    <lineage>
        <taxon>Bacteria</taxon>
        <taxon>Thermotogati</taxon>
        <taxon>Deinococcota</taxon>
        <taxon>Deinococci</taxon>
        <taxon>Deinococcales</taxon>
        <taxon>Deinococcaceae</taxon>
        <taxon>Deinobacterium</taxon>
    </lineage>
</organism>
<evidence type="ECO:0000313" key="2">
    <source>
        <dbReference type="EMBL" id="MBB6096986.1"/>
    </source>
</evidence>
<comment type="caution">
    <text evidence="2">The sequence shown here is derived from an EMBL/GenBank/DDBJ whole genome shotgun (WGS) entry which is preliminary data.</text>
</comment>
<evidence type="ECO:0000313" key="3">
    <source>
        <dbReference type="Proteomes" id="UP000569951"/>
    </source>
</evidence>
<feature type="region of interest" description="Disordered" evidence="1">
    <location>
        <begin position="1"/>
        <end position="26"/>
    </location>
</feature>
<reference evidence="2 3" key="1">
    <citation type="submission" date="2020-08" db="EMBL/GenBank/DDBJ databases">
        <title>Genomic Encyclopedia of Type Strains, Phase IV (KMG-IV): sequencing the most valuable type-strain genomes for metagenomic binning, comparative biology and taxonomic classification.</title>
        <authorList>
            <person name="Goeker M."/>
        </authorList>
    </citation>
    <scope>NUCLEOTIDE SEQUENCE [LARGE SCALE GENOMIC DNA]</scope>
    <source>
        <strain evidence="2 3">DSM 21458</strain>
    </source>
</reference>
<evidence type="ECO:0000256" key="1">
    <source>
        <dbReference type="SAM" id="MobiDB-lite"/>
    </source>
</evidence>
<keyword evidence="3" id="KW-1185">Reference proteome</keyword>
<protein>
    <submittedName>
        <fullName evidence="2">Uncharacterized protein</fullName>
    </submittedName>
</protein>
<accession>A0A841HVN8</accession>
<proteinExistence type="predicted"/>
<gene>
    <name evidence="2" type="ORF">HNR42_000398</name>
</gene>